<dbReference type="SMART" id="SM00256">
    <property type="entry name" value="FBOX"/>
    <property type="match status" value="1"/>
</dbReference>
<dbReference type="InterPro" id="IPR057499">
    <property type="entry name" value="Kelch_FKB95"/>
</dbReference>
<evidence type="ECO:0000259" key="2">
    <source>
        <dbReference type="SMART" id="SM00256"/>
    </source>
</evidence>
<dbReference type="Gene3D" id="2.130.10.80">
    <property type="entry name" value="Galactose oxidase/kelch, beta-propeller"/>
    <property type="match status" value="1"/>
</dbReference>
<dbReference type="CDD" id="cd22152">
    <property type="entry name" value="F-box_AtAFR-like"/>
    <property type="match status" value="1"/>
</dbReference>
<gene>
    <name evidence="3" type="ORF">MERR_LOCUS18932</name>
</gene>
<dbReference type="PANTHER" id="PTHR24414">
    <property type="entry name" value="F-BOX/KELCH-REPEAT PROTEIN SKIP4"/>
    <property type="match status" value="1"/>
</dbReference>
<organism evidence="3 4">
    <name type="scientific">Microthlaspi erraticum</name>
    <dbReference type="NCBI Taxonomy" id="1685480"/>
    <lineage>
        <taxon>Eukaryota</taxon>
        <taxon>Viridiplantae</taxon>
        <taxon>Streptophyta</taxon>
        <taxon>Embryophyta</taxon>
        <taxon>Tracheophyta</taxon>
        <taxon>Spermatophyta</taxon>
        <taxon>Magnoliopsida</taxon>
        <taxon>eudicotyledons</taxon>
        <taxon>Gunneridae</taxon>
        <taxon>Pentapetalae</taxon>
        <taxon>rosids</taxon>
        <taxon>malvids</taxon>
        <taxon>Brassicales</taxon>
        <taxon>Brassicaceae</taxon>
        <taxon>Coluteocarpeae</taxon>
        <taxon>Microthlaspi</taxon>
    </lineage>
</organism>
<feature type="region of interest" description="Disordered" evidence="1">
    <location>
        <begin position="1"/>
        <end position="26"/>
    </location>
</feature>
<dbReference type="Proteomes" id="UP000467841">
    <property type="component" value="Unassembled WGS sequence"/>
</dbReference>
<dbReference type="OrthoDB" id="45365at2759"/>
<dbReference type="InterPro" id="IPR001810">
    <property type="entry name" value="F-box_dom"/>
</dbReference>
<evidence type="ECO:0000313" key="4">
    <source>
        <dbReference type="Proteomes" id="UP000467841"/>
    </source>
</evidence>
<proteinExistence type="predicted"/>
<dbReference type="AlphaFoldDB" id="A0A6D2J3E8"/>
<dbReference type="SUPFAM" id="SSF117281">
    <property type="entry name" value="Kelch motif"/>
    <property type="match status" value="1"/>
</dbReference>
<sequence>MLSSEKKNINKTTKKKPSPLLPPTPQPTQNLYLPDDLLLSCFARVSRLYYPELSLLSKSFRSLFASQELYKIRSVLGHTESCLYVYLRFFQNPNLRWFTLCRRPNRTQTEKKKLGTNLLVRITSPHSTPPCSSYTAVGSDIYEIGGLASSTVSVFDCMPHSWHQAPNMQVARKNPDVKAIDGKIYVKGNTEFSNETDDLVEVFDPKSQIWTYESKKWKSLDGYYKSKDWRSRCCCCEIDNVLYNYDRGKFKWLDNKVRDGGILKGFIGVGLPNVSCSKTSSQVQLADYGGKMAVLWDMHDYSSKRKGRNVWCAVIALERRSSKEIWGTLEWSEVVLKVPKDFIFVDVLSATV</sequence>
<dbReference type="InterPro" id="IPR015915">
    <property type="entry name" value="Kelch-typ_b-propeller"/>
</dbReference>
<dbReference type="Pfam" id="PF00646">
    <property type="entry name" value="F-box"/>
    <property type="match status" value="1"/>
</dbReference>
<keyword evidence="4" id="KW-1185">Reference proteome</keyword>
<evidence type="ECO:0000256" key="1">
    <source>
        <dbReference type="SAM" id="MobiDB-lite"/>
    </source>
</evidence>
<dbReference type="Pfam" id="PF25210">
    <property type="entry name" value="Kelch_FKB95"/>
    <property type="match status" value="1"/>
</dbReference>
<dbReference type="PANTHER" id="PTHR24414:SF170">
    <property type="entry name" value="GENOME ASSEMBLY, CHROMOSOME: A04"/>
    <property type="match status" value="1"/>
</dbReference>
<feature type="domain" description="F-box" evidence="2">
    <location>
        <begin position="33"/>
        <end position="73"/>
    </location>
</feature>
<dbReference type="EMBL" id="CACVBM020001109">
    <property type="protein sequence ID" value="CAA7031697.1"/>
    <property type="molecule type" value="Genomic_DNA"/>
</dbReference>
<evidence type="ECO:0000313" key="3">
    <source>
        <dbReference type="EMBL" id="CAA7031697.1"/>
    </source>
</evidence>
<accession>A0A6D2J3E8</accession>
<reference evidence="3" key="1">
    <citation type="submission" date="2020-01" db="EMBL/GenBank/DDBJ databases">
        <authorList>
            <person name="Mishra B."/>
        </authorList>
    </citation>
    <scope>NUCLEOTIDE SEQUENCE [LARGE SCALE GENOMIC DNA]</scope>
</reference>
<dbReference type="InterPro" id="IPR050354">
    <property type="entry name" value="F-box/kelch-repeat_ARATH"/>
</dbReference>
<comment type="caution">
    <text evidence="3">The sequence shown here is derived from an EMBL/GenBank/DDBJ whole genome shotgun (WGS) entry which is preliminary data.</text>
</comment>
<protein>
    <recommendedName>
        <fullName evidence="2">F-box domain-containing protein</fullName>
    </recommendedName>
</protein>
<name>A0A6D2J3E8_9BRAS</name>
<dbReference type="InterPro" id="IPR037293">
    <property type="entry name" value="Gal_Oxidase_central_sf"/>
</dbReference>